<feature type="compositionally biased region" description="Basic residues" evidence="1">
    <location>
        <begin position="1"/>
        <end position="13"/>
    </location>
</feature>
<protein>
    <submittedName>
        <fullName evidence="2">Uncharacterized protein</fullName>
    </submittedName>
</protein>
<gene>
    <name evidence="2" type="ORF">FE257_007944</name>
</gene>
<dbReference type="Proteomes" id="UP001194746">
    <property type="component" value="Unassembled WGS sequence"/>
</dbReference>
<proteinExistence type="predicted"/>
<feature type="compositionally biased region" description="Basic and acidic residues" evidence="1">
    <location>
        <begin position="29"/>
        <end position="43"/>
    </location>
</feature>
<comment type="caution">
    <text evidence="2">The sequence shown here is derived from an EMBL/GenBank/DDBJ whole genome shotgun (WGS) entry which is preliminary data.</text>
</comment>
<accession>A0AAD4CXT7</accession>
<evidence type="ECO:0000313" key="3">
    <source>
        <dbReference type="Proteomes" id="UP001194746"/>
    </source>
</evidence>
<sequence>MARPKKQTTKKRPAKEAAPPRARQKRAKKGEEEQKSPSEDEKTSPQTETYLEKCIQQRKVDSLVYNVHWPHTDPVELKKNFAFLDVVHSWAGEYADRPDPNLDDLTESQKQTLLKSLHGNCIQDWDWNTLMGHVPERISYMAATFFTEMIVLKDIFSKCVIHPFWYFDGKTGPEDAKKNDFFPAELNHLYEMFLSDDRDAASAWRADTIRLANIPREKTPAPVFGSYNKDRRDDLMSQFASDLLASEPLKWILRELPAEEEKGRHEGLLYCYREAAEAAVALFANQHQVGIDWINFEESNTFDSDSQTTKVVPDCHVLEPGDKKLDGKRILMAFTPNITISYNFDDDAPQQATVCSAHVVVDDNEPMDPEKKTVMDASIVKVKEEK</sequence>
<feature type="region of interest" description="Disordered" evidence="1">
    <location>
        <begin position="1"/>
        <end position="48"/>
    </location>
</feature>
<reference evidence="2" key="1">
    <citation type="journal article" date="2019" name="Beilstein J. Org. Chem.">
        <title>Nanangenines: drimane sesquiterpenoids as the dominant metabolite cohort of a novel Australian fungus, Aspergillus nanangensis.</title>
        <authorList>
            <person name="Lacey H.J."/>
            <person name="Gilchrist C.L.M."/>
            <person name="Crombie A."/>
            <person name="Kalaitzis J.A."/>
            <person name="Vuong D."/>
            <person name="Rutledge P.J."/>
            <person name="Turner P."/>
            <person name="Pitt J.I."/>
            <person name="Lacey E."/>
            <person name="Chooi Y.H."/>
            <person name="Piggott A.M."/>
        </authorList>
    </citation>
    <scope>NUCLEOTIDE SEQUENCE</scope>
    <source>
        <strain evidence="2">MST-FP2251</strain>
    </source>
</reference>
<evidence type="ECO:0000256" key="1">
    <source>
        <dbReference type="SAM" id="MobiDB-lite"/>
    </source>
</evidence>
<dbReference type="EMBL" id="VCAU01000004">
    <property type="protein sequence ID" value="KAF9894441.1"/>
    <property type="molecule type" value="Genomic_DNA"/>
</dbReference>
<reference evidence="2" key="2">
    <citation type="submission" date="2020-02" db="EMBL/GenBank/DDBJ databases">
        <authorList>
            <person name="Gilchrist C.L.M."/>
            <person name="Chooi Y.-H."/>
        </authorList>
    </citation>
    <scope>NUCLEOTIDE SEQUENCE</scope>
    <source>
        <strain evidence="2">MST-FP2251</strain>
    </source>
</reference>
<dbReference type="AlphaFoldDB" id="A0AAD4CXT7"/>
<keyword evidence="3" id="KW-1185">Reference proteome</keyword>
<name>A0AAD4CXT7_ASPNN</name>
<organism evidence="2 3">
    <name type="scientific">Aspergillus nanangensis</name>
    <dbReference type="NCBI Taxonomy" id="2582783"/>
    <lineage>
        <taxon>Eukaryota</taxon>
        <taxon>Fungi</taxon>
        <taxon>Dikarya</taxon>
        <taxon>Ascomycota</taxon>
        <taxon>Pezizomycotina</taxon>
        <taxon>Eurotiomycetes</taxon>
        <taxon>Eurotiomycetidae</taxon>
        <taxon>Eurotiales</taxon>
        <taxon>Aspergillaceae</taxon>
        <taxon>Aspergillus</taxon>
        <taxon>Aspergillus subgen. Circumdati</taxon>
    </lineage>
</organism>
<evidence type="ECO:0000313" key="2">
    <source>
        <dbReference type="EMBL" id="KAF9894441.1"/>
    </source>
</evidence>